<gene>
    <name evidence="1" type="ORF">SAMN02745119_00641</name>
</gene>
<dbReference type="AlphaFoldDB" id="A0A1T4KQ08"/>
<keyword evidence="2" id="KW-1185">Reference proteome</keyword>
<reference evidence="2" key="1">
    <citation type="submission" date="2017-02" db="EMBL/GenBank/DDBJ databases">
        <authorList>
            <person name="Varghese N."/>
            <person name="Submissions S."/>
        </authorList>
    </citation>
    <scope>NUCLEOTIDE SEQUENCE [LARGE SCALE GENOMIC DNA]</scope>
    <source>
        <strain evidence="2">ATCC BAA-34</strain>
    </source>
</reference>
<name>A0A1T4KQ08_9BACT</name>
<dbReference type="Proteomes" id="UP000190102">
    <property type="component" value="Unassembled WGS sequence"/>
</dbReference>
<proteinExistence type="predicted"/>
<evidence type="ECO:0000313" key="1">
    <source>
        <dbReference type="EMBL" id="SJZ44519.1"/>
    </source>
</evidence>
<accession>A0A1T4KQ08</accession>
<evidence type="ECO:0000313" key="2">
    <source>
        <dbReference type="Proteomes" id="UP000190102"/>
    </source>
</evidence>
<dbReference type="EMBL" id="FUWR01000001">
    <property type="protein sequence ID" value="SJZ44519.1"/>
    <property type="molecule type" value="Genomic_DNA"/>
</dbReference>
<dbReference type="RefSeq" id="WP_078788921.1">
    <property type="nucleotide sequence ID" value="NZ_FUWR01000001.1"/>
</dbReference>
<sequence length="161" mass="18487">MILWDHEGKPVVCDHKDLTPGVLTMISGISDRFDRGVCPFCNRSYSQELSCHHLRNILVVEGDAYWHRTFINISGTRFLSVSNDDGLNGPAVQHCETCTSPQQKVGMIHVRFTEEDDPRIRVVSYCSDVCASVHWQLDLKRTREKQFVQQWLQDSSVQTHI</sequence>
<dbReference type="OrthoDB" id="5405218at2"/>
<protein>
    <submittedName>
        <fullName evidence="1">Uncharacterized protein</fullName>
    </submittedName>
</protein>
<organism evidence="1 2">
    <name type="scientific">Trichlorobacter thiogenes</name>
    <dbReference type="NCBI Taxonomy" id="115783"/>
    <lineage>
        <taxon>Bacteria</taxon>
        <taxon>Pseudomonadati</taxon>
        <taxon>Thermodesulfobacteriota</taxon>
        <taxon>Desulfuromonadia</taxon>
        <taxon>Geobacterales</taxon>
        <taxon>Geobacteraceae</taxon>
        <taxon>Trichlorobacter</taxon>
    </lineage>
</organism>